<feature type="active site" description="Charge relay system" evidence="5">
    <location>
        <position position="403"/>
    </location>
</feature>
<evidence type="ECO:0000256" key="6">
    <source>
        <dbReference type="SAM" id="MobiDB-lite"/>
    </source>
</evidence>
<accession>A0A844A3X9</accession>
<comment type="caution">
    <text evidence="8">The sequence shown here is derived from an EMBL/GenBank/DDBJ whole genome shotgun (WGS) entry which is preliminary data.</text>
</comment>
<keyword evidence="3 5" id="KW-0378">Hydrolase</keyword>
<sequence>MLSTLKLALIAPLAAIALFGGDILAPRHAMVSQIFGSSEALADDDDDGGDDDDRGASGRSGSYGAGAGWSGGRSLFRLRDLFPRRNTSRRARASVPSATTRAPDEVVGLGFSPAQLEQLTAAGFQVLEQDTMATFNVDVAKLRIPSGLTLDAAKERARTLAPSAVVDFNHYYRPEQRAEARCAAGDCMARTVIGWPTAQDWPGACTGGATIGLVDTAINPEHDAFDDNNVEIIRLADRKLPESGKQHGTAVAALLVGSATSRTPGLIPGGKLIAVDAFHRAGRQDDRSAAFDLVRALNALAGRQVQVINMSLAGPPNLLLGEAVKKAAERGIIMVAAAGNSGPRAEPVYPAAYEEVIAVTATDKRKRPYRRAGRGEHIDFAAPGVSVWTAASVSGARPKTGTSFAAPFVTAAVALMKASDPELAPRRVREMLSGSAEDLGDPGKDPVFGWGLLNARAICKTAP</sequence>
<dbReference type="PRINTS" id="PR00723">
    <property type="entry name" value="SUBTILISIN"/>
</dbReference>
<reference evidence="8 9" key="1">
    <citation type="journal article" date="2013" name="Genome Biol.">
        <title>Comparative genomics of the core and accessory genomes of 48 Sinorhizobium strains comprising five genospecies.</title>
        <authorList>
            <person name="Sugawara M."/>
            <person name="Epstein B."/>
            <person name="Badgley B.D."/>
            <person name="Unno T."/>
            <person name="Xu L."/>
            <person name="Reese J."/>
            <person name="Gyaneshwar P."/>
            <person name="Denny R."/>
            <person name="Mudge J."/>
            <person name="Bharti A.K."/>
            <person name="Farmer A.D."/>
            <person name="May G.D."/>
            <person name="Woodward J.E."/>
            <person name="Medigue C."/>
            <person name="Vallenet D."/>
            <person name="Lajus A."/>
            <person name="Rouy Z."/>
            <person name="Martinez-Vaz B."/>
            <person name="Tiffin P."/>
            <person name="Young N.D."/>
            <person name="Sadowsky M.J."/>
        </authorList>
    </citation>
    <scope>NUCLEOTIDE SEQUENCE [LARGE SCALE GENOMIC DNA]</scope>
    <source>
        <strain evidence="8 9">USDA205</strain>
    </source>
</reference>
<dbReference type="PROSITE" id="PS51892">
    <property type="entry name" value="SUBTILASE"/>
    <property type="match status" value="1"/>
</dbReference>
<dbReference type="InterPro" id="IPR015500">
    <property type="entry name" value="Peptidase_S8_subtilisin-rel"/>
</dbReference>
<feature type="active site" description="Charge relay system" evidence="5">
    <location>
        <position position="247"/>
    </location>
</feature>
<feature type="domain" description="Peptidase S8/S53" evidence="7">
    <location>
        <begin position="208"/>
        <end position="451"/>
    </location>
</feature>
<evidence type="ECO:0000256" key="5">
    <source>
        <dbReference type="PROSITE-ProRule" id="PRU01240"/>
    </source>
</evidence>
<dbReference type="PANTHER" id="PTHR43806:SF11">
    <property type="entry name" value="CEREVISIN-RELATED"/>
    <property type="match status" value="1"/>
</dbReference>
<dbReference type="SUPFAM" id="SSF52743">
    <property type="entry name" value="Subtilisin-like"/>
    <property type="match status" value="1"/>
</dbReference>
<comment type="similarity">
    <text evidence="1 5">Belongs to the peptidase S8 family.</text>
</comment>
<proteinExistence type="inferred from homology"/>
<evidence type="ECO:0000256" key="4">
    <source>
        <dbReference type="ARBA" id="ARBA00022825"/>
    </source>
</evidence>
<dbReference type="CDD" id="cd05561">
    <property type="entry name" value="Peptidases_S8_4"/>
    <property type="match status" value="1"/>
</dbReference>
<feature type="active site" description="Charge relay system" evidence="5">
    <location>
        <position position="215"/>
    </location>
</feature>
<dbReference type="PANTHER" id="PTHR43806">
    <property type="entry name" value="PEPTIDASE S8"/>
    <property type="match status" value="1"/>
</dbReference>
<dbReference type="PROSITE" id="PS00138">
    <property type="entry name" value="SUBTILASE_SER"/>
    <property type="match status" value="1"/>
</dbReference>
<organism evidence="8 9">
    <name type="scientific">Rhizobium fredii</name>
    <name type="common">Sinorhizobium fredii</name>
    <dbReference type="NCBI Taxonomy" id="380"/>
    <lineage>
        <taxon>Bacteria</taxon>
        <taxon>Pseudomonadati</taxon>
        <taxon>Pseudomonadota</taxon>
        <taxon>Alphaproteobacteria</taxon>
        <taxon>Hyphomicrobiales</taxon>
        <taxon>Rhizobiaceae</taxon>
        <taxon>Sinorhizobium/Ensifer group</taxon>
        <taxon>Sinorhizobium</taxon>
    </lineage>
</organism>
<name>A0A844A3X9_RHIFR</name>
<evidence type="ECO:0000256" key="3">
    <source>
        <dbReference type="ARBA" id="ARBA00022801"/>
    </source>
</evidence>
<keyword evidence="4 5" id="KW-0720">Serine protease</keyword>
<evidence type="ECO:0000259" key="7">
    <source>
        <dbReference type="Pfam" id="PF00082"/>
    </source>
</evidence>
<protein>
    <submittedName>
        <fullName evidence="8">S8 family serine peptidase</fullName>
    </submittedName>
</protein>
<dbReference type="InterPro" id="IPR023828">
    <property type="entry name" value="Peptidase_S8_Ser-AS"/>
</dbReference>
<evidence type="ECO:0000256" key="2">
    <source>
        <dbReference type="ARBA" id="ARBA00022670"/>
    </source>
</evidence>
<evidence type="ECO:0000256" key="1">
    <source>
        <dbReference type="ARBA" id="ARBA00011073"/>
    </source>
</evidence>
<evidence type="ECO:0000313" key="9">
    <source>
        <dbReference type="Proteomes" id="UP000466694"/>
    </source>
</evidence>
<feature type="compositionally biased region" description="Acidic residues" evidence="6">
    <location>
        <begin position="41"/>
        <end position="53"/>
    </location>
</feature>
<dbReference type="AlphaFoldDB" id="A0A844A3X9"/>
<gene>
    <name evidence="8" type="ORF">GHK48_00410</name>
</gene>
<dbReference type="GO" id="GO:0006508">
    <property type="term" value="P:proteolysis"/>
    <property type="evidence" value="ECO:0007669"/>
    <property type="project" value="UniProtKB-KW"/>
</dbReference>
<dbReference type="RefSeq" id="WP_037436126.1">
    <property type="nucleotide sequence ID" value="NZ_BJNI01000105.1"/>
</dbReference>
<evidence type="ECO:0000313" key="8">
    <source>
        <dbReference type="EMBL" id="MQX06838.1"/>
    </source>
</evidence>
<dbReference type="InterPro" id="IPR000209">
    <property type="entry name" value="Peptidase_S8/S53_dom"/>
</dbReference>
<dbReference type="InterPro" id="IPR050131">
    <property type="entry name" value="Peptidase_S8_subtilisin-like"/>
</dbReference>
<dbReference type="Proteomes" id="UP000466694">
    <property type="component" value="Unassembled WGS sequence"/>
</dbReference>
<dbReference type="Pfam" id="PF00082">
    <property type="entry name" value="Peptidase_S8"/>
    <property type="match status" value="1"/>
</dbReference>
<dbReference type="Gene3D" id="3.40.50.200">
    <property type="entry name" value="Peptidase S8/S53 domain"/>
    <property type="match status" value="1"/>
</dbReference>
<dbReference type="GO" id="GO:0004252">
    <property type="term" value="F:serine-type endopeptidase activity"/>
    <property type="evidence" value="ECO:0007669"/>
    <property type="project" value="UniProtKB-UniRule"/>
</dbReference>
<keyword evidence="2 5" id="KW-0645">Protease</keyword>
<dbReference type="EMBL" id="WISZ01000014">
    <property type="protein sequence ID" value="MQX06838.1"/>
    <property type="molecule type" value="Genomic_DNA"/>
</dbReference>
<feature type="region of interest" description="Disordered" evidence="6">
    <location>
        <begin position="40"/>
        <end position="65"/>
    </location>
</feature>
<dbReference type="InterPro" id="IPR036852">
    <property type="entry name" value="Peptidase_S8/S53_dom_sf"/>
</dbReference>